<evidence type="ECO:0000256" key="1">
    <source>
        <dbReference type="SAM" id="MobiDB-lite"/>
    </source>
</evidence>
<organism evidence="2 3">
    <name type="scientific">Chaetoceros tenuissimus</name>
    <dbReference type="NCBI Taxonomy" id="426638"/>
    <lineage>
        <taxon>Eukaryota</taxon>
        <taxon>Sar</taxon>
        <taxon>Stramenopiles</taxon>
        <taxon>Ochrophyta</taxon>
        <taxon>Bacillariophyta</taxon>
        <taxon>Coscinodiscophyceae</taxon>
        <taxon>Chaetocerotophycidae</taxon>
        <taxon>Chaetocerotales</taxon>
        <taxon>Chaetocerotaceae</taxon>
        <taxon>Chaetoceros</taxon>
    </lineage>
</organism>
<keyword evidence="3" id="KW-1185">Reference proteome</keyword>
<gene>
    <name evidence="2" type="ORF">CTEN210_04464</name>
</gene>
<dbReference type="EMBL" id="BLLK01000025">
    <property type="protein sequence ID" value="GFH47988.1"/>
    <property type="molecule type" value="Genomic_DNA"/>
</dbReference>
<dbReference type="GO" id="GO:0003723">
    <property type="term" value="F:RNA binding"/>
    <property type="evidence" value="ECO:0007669"/>
    <property type="project" value="InterPro"/>
</dbReference>
<feature type="region of interest" description="Disordered" evidence="1">
    <location>
        <begin position="384"/>
        <end position="407"/>
    </location>
</feature>
<reference evidence="2 3" key="1">
    <citation type="journal article" date="2021" name="Sci. Rep.">
        <title>The genome of the diatom Chaetoceros tenuissimus carries an ancient integrated fragment of an extant virus.</title>
        <authorList>
            <person name="Hongo Y."/>
            <person name="Kimura K."/>
            <person name="Takaki Y."/>
            <person name="Yoshida Y."/>
            <person name="Baba S."/>
            <person name="Kobayashi G."/>
            <person name="Nagasaki K."/>
            <person name="Hano T."/>
            <person name="Tomaru Y."/>
        </authorList>
    </citation>
    <scope>NUCLEOTIDE SEQUENCE [LARGE SCALE GENOMIC DNA]</scope>
    <source>
        <strain evidence="2 3">NIES-3715</strain>
    </source>
</reference>
<accession>A0AAD3H2T0</accession>
<dbReference type="InterPro" id="IPR020094">
    <property type="entry name" value="TruA/RsuA/RluB/E/F_N"/>
</dbReference>
<comment type="caution">
    <text evidence="2">The sequence shown here is derived from an EMBL/GenBank/DDBJ whole genome shotgun (WGS) entry which is preliminary data.</text>
</comment>
<evidence type="ECO:0000313" key="3">
    <source>
        <dbReference type="Proteomes" id="UP001054902"/>
    </source>
</evidence>
<dbReference type="Proteomes" id="UP001054902">
    <property type="component" value="Unassembled WGS sequence"/>
</dbReference>
<feature type="compositionally biased region" description="Polar residues" evidence="1">
    <location>
        <begin position="396"/>
        <end position="407"/>
    </location>
</feature>
<evidence type="ECO:0000313" key="2">
    <source>
        <dbReference type="EMBL" id="GFH47988.1"/>
    </source>
</evidence>
<dbReference type="Gene3D" id="3.30.70.580">
    <property type="entry name" value="Pseudouridine synthase I, catalytic domain, N-terminal subdomain"/>
    <property type="match status" value="1"/>
</dbReference>
<protein>
    <submittedName>
        <fullName evidence="2">Uncharacterized protein</fullName>
    </submittedName>
</protein>
<name>A0AAD3H2T0_9STRA</name>
<proteinExistence type="predicted"/>
<sequence>MESRDDIPNFWMGGGANELVLKKHGLDKYLTSGSERRDDNDEEEMFNYYNGMESHRSRSRSRARREMIRERQQKECYRQFVQSKKPQENIVSILKTSKCYSRHPTKSNRVTVSSETPTTIDIDIEMLDSDQGIAVSHLPNGEVETMFKGLCIDNCSPELDSSIDEDNIITKTEEIQTFHFPPEKCMKRDIALRLHYAGVRFKDITKSENEEAVKQSLFAALKRTKLLAPNDHCAYDCFQKAGMDELTSVGKVATITVRSAFPIGTCLEYDFFNGSTNLDVERMPSDSEKTFQSFVPKGLMHYEEMNSNFYDSQDLVKAELQEKDFVQILNDELPPSIRVLCWSPANNAKDSDNLDYLKHHAIRNFSSIQHYVEDEENETRQFLKAGTRTSKKRLSSRNQSMWSSRAE</sequence>
<dbReference type="AlphaFoldDB" id="A0AAD3H2T0"/>
<dbReference type="GO" id="GO:0009982">
    <property type="term" value="F:pseudouridine synthase activity"/>
    <property type="evidence" value="ECO:0007669"/>
    <property type="project" value="InterPro"/>
</dbReference>